<dbReference type="Proteomes" id="UP001213623">
    <property type="component" value="Chromosome 6"/>
</dbReference>
<sequence length="196" mass="22359">MPPVCVERDAFDSAHGFWRLPGIPHALRSDSHQEHMDYRWARTRLHSSQVGTPAVMSLASMQFYFMQLSSKSWVHRGSWELAYLNHCIFHSMIAEQRFPPPGYAVALPMPSTEACQTHTIQCPYPTPDGVCQALEWKQWLHSLHDGQVIQPAVSWQGWWVLISVLNGGDRSGRSYDLQLRAPGDVTEKLDPMTLYL</sequence>
<name>A0AAF0EPD4_9BASI</name>
<proteinExistence type="predicted"/>
<accession>A0AAF0EPD4</accession>
<evidence type="ECO:0000313" key="2">
    <source>
        <dbReference type="Proteomes" id="UP001213623"/>
    </source>
</evidence>
<keyword evidence="2" id="KW-1185">Reference proteome</keyword>
<gene>
    <name evidence="1" type="ORF">MNAN1_003465</name>
</gene>
<reference evidence="1" key="1">
    <citation type="submission" date="2023-03" db="EMBL/GenBank/DDBJ databases">
        <title>Mating type loci evolution in Malassezia.</title>
        <authorList>
            <person name="Coelho M.A."/>
        </authorList>
    </citation>
    <scope>NUCLEOTIDE SEQUENCE</scope>
    <source>
        <strain evidence="1">CBS 9557</strain>
    </source>
</reference>
<dbReference type="AlphaFoldDB" id="A0AAF0EPD4"/>
<dbReference type="EMBL" id="CP119897">
    <property type="protein sequence ID" value="WFD28454.1"/>
    <property type="molecule type" value="Genomic_DNA"/>
</dbReference>
<protein>
    <submittedName>
        <fullName evidence="1">Uncharacterized protein</fullName>
    </submittedName>
</protein>
<evidence type="ECO:0000313" key="1">
    <source>
        <dbReference type="EMBL" id="WFD28454.1"/>
    </source>
</evidence>
<organism evidence="1 2">
    <name type="scientific">Malassezia nana</name>
    <dbReference type="NCBI Taxonomy" id="180528"/>
    <lineage>
        <taxon>Eukaryota</taxon>
        <taxon>Fungi</taxon>
        <taxon>Dikarya</taxon>
        <taxon>Basidiomycota</taxon>
        <taxon>Ustilaginomycotina</taxon>
        <taxon>Malasseziomycetes</taxon>
        <taxon>Malasseziales</taxon>
        <taxon>Malasseziaceae</taxon>
        <taxon>Malassezia</taxon>
    </lineage>
</organism>